<dbReference type="GO" id="GO:0006935">
    <property type="term" value="P:chemotaxis"/>
    <property type="evidence" value="ECO:0007669"/>
    <property type="project" value="UniProtKB-UniRule"/>
</dbReference>
<dbReference type="PANTHER" id="PTHR42201:SF1">
    <property type="entry name" value="TAXIS PROTEIN"/>
    <property type="match status" value="1"/>
</dbReference>
<comment type="function">
    <text evidence="1">Involved in taxis signal transduction.</text>
</comment>
<dbReference type="OrthoDB" id="337296at2157"/>
<keyword evidence="1" id="KW-0145">Chemotaxis</keyword>
<dbReference type="PANTHER" id="PTHR42201">
    <property type="entry name" value="TAXIS PROTEIN"/>
    <property type="match status" value="1"/>
</dbReference>
<dbReference type="Pfam" id="PF04283">
    <property type="entry name" value="CheF-arch"/>
    <property type="match status" value="1"/>
</dbReference>
<evidence type="ECO:0000256" key="1">
    <source>
        <dbReference type="PIRNR" id="PIRNR026802"/>
    </source>
</evidence>
<dbReference type="EMBL" id="ALJD01000003">
    <property type="protein sequence ID" value="EJN60298.1"/>
    <property type="molecule type" value="Genomic_DNA"/>
</dbReference>
<dbReference type="eggNOG" id="arCOG02394">
    <property type="taxonomic scope" value="Archaea"/>
</dbReference>
<evidence type="ECO:0000313" key="2">
    <source>
        <dbReference type="EMBL" id="EJN60298.1"/>
    </source>
</evidence>
<dbReference type="AlphaFoldDB" id="J3A4C2"/>
<name>J3A4C2_9EURY</name>
<organism evidence="2 3">
    <name type="scientific">Halogranum salarium B-1</name>
    <dbReference type="NCBI Taxonomy" id="1210908"/>
    <lineage>
        <taxon>Archaea</taxon>
        <taxon>Methanobacteriati</taxon>
        <taxon>Methanobacteriota</taxon>
        <taxon>Stenosarchaea group</taxon>
        <taxon>Halobacteria</taxon>
        <taxon>Halobacteriales</taxon>
        <taxon>Haloferacaceae</taxon>
    </lineage>
</organism>
<dbReference type="Proteomes" id="UP000007813">
    <property type="component" value="Unassembled WGS sequence"/>
</dbReference>
<comment type="caution">
    <text evidence="2">The sequence shown here is derived from an EMBL/GenBank/DDBJ whole genome shotgun (WGS) entry which is preliminary data.</text>
</comment>
<protein>
    <recommendedName>
        <fullName evidence="1">Taxis protein CheF</fullName>
    </recommendedName>
</protein>
<dbReference type="PIRSF" id="PIRSF026802">
    <property type="entry name" value="UCP026802"/>
    <property type="match status" value="1"/>
</dbReference>
<gene>
    <name evidence="2" type="ORF">HSB1_09010</name>
</gene>
<dbReference type="InterPro" id="IPR007381">
    <property type="entry name" value="CheF1/F2"/>
</dbReference>
<proteinExistence type="predicted"/>
<dbReference type="RefSeq" id="WP_009366015.1">
    <property type="nucleotide sequence ID" value="NZ_ALJD01000003.1"/>
</dbReference>
<evidence type="ECO:0000313" key="3">
    <source>
        <dbReference type="Proteomes" id="UP000007813"/>
    </source>
</evidence>
<accession>J3A4C2</accession>
<comment type="subunit">
    <text evidence="1">Interacts with chemotaxis (Che) proteins as well as flagella accessory (Fla) proteins.</text>
</comment>
<sequence length="289" mass="31547">MSESVVADFVGRFYTDEVESDKPVNGRVLLSQKRLVLARDGGKTTIPLSTIFDVTAGFVPNELEAFFHDTVTVAYERNGQKRVAVVEGKGDSVDRFTQILFRVLLNGTTVTMKHPARIGGRVTDSTAQQAKLALKNCAVQFQGRSDSFVIDLATVSNIERTTQHIGGSQRAVLEISHIVDDSALLSVVAVPSSRKTNIFGRFVRLEYGDVQEAVQELTHTEEELETLVALYSTDGSANLGSLLDAEPAQITMVLNSLREDGLVRDGEGKTKLTPKGRVAVTMHLERINA</sequence>
<reference evidence="2 3" key="1">
    <citation type="journal article" date="2012" name="J. Bacteriol.">
        <title>Draft Genome Sequence of the Extremely Halophilic Archaeon Halogranum salarium B-1T.</title>
        <authorList>
            <person name="Kim K.K."/>
            <person name="Lee K.C."/>
            <person name="Lee J.S."/>
        </authorList>
    </citation>
    <scope>NUCLEOTIDE SEQUENCE [LARGE SCALE GENOMIC DNA]</scope>
    <source>
        <strain evidence="2 3">B-1</strain>
    </source>
</reference>